<keyword evidence="4 5" id="KW-0413">Isomerase</keyword>
<evidence type="ECO:0000256" key="2">
    <source>
        <dbReference type="ARBA" id="ARBA00006577"/>
    </source>
</evidence>
<dbReference type="GO" id="GO:0003755">
    <property type="term" value="F:peptidyl-prolyl cis-trans isomerase activity"/>
    <property type="evidence" value="ECO:0007669"/>
    <property type="project" value="UniProtKB-EC"/>
</dbReference>
<organism evidence="10 11">
    <name type="scientific">Sphaerochaeta associata</name>
    <dbReference type="NCBI Taxonomy" id="1129264"/>
    <lineage>
        <taxon>Bacteria</taxon>
        <taxon>Pseudomonadati</taxon>
        <taxon>Spirochaetota</taxon>
        <taxon>Spirochaetia</taxon>
        <taxon>Spirochaetales</taxon>
        <taxon>Sphaerochaetaceae</taxon>
        <taxon>Sphaerochaeta</taxon>
    </lineage>
</organism>
<keyword evidence="3 5" id="KW-0697">Rotamase</keyword>
<dbReference type="EC" id="5.2.1.8" evidence="6"/>
<comment type="catalytic activity">
    <reaction evidence="1 5 6">
        <text>[protein]-peptidylproline (omega=180) = [protein]-peptidylproline (omega=0)</text>
        <dbReference type="Rhea" id="RHEA:16237"/>
        <dbReference type="Rhea" id="RHEA-COMP:10747"/>
        <dbReference type="Rhea" id="RHEA-COMP:10748"/>
        <dbReference type="ChEBI" id="CHEBI:83833"/>
        <dbReference type="ChEBI" id="CHEBI:83834"/>
        <dbReference type="EC" id="5.2.1.8"/>
    </reaction>
</comment>
<dbReference type="EMBL" id="CP094929">
    <property type="protein sequence ID" value="UOM50380.1"/>
    <property type="molecule type" value="Genomic_DNA"/>
</dbReference>
<feature type="coiled-coil region" evidence="7">
    <location>
        <begin position="111"/>
        <end position="138"/>
    </location>
</feature>
<reference evidence="11" key="1">
    <citation type="journal article" date="2024" name="J Bioinform Genom">
        <title>Complete genome sequence of the type strain bacterium Sphaerochaeta associata GLS2t (VKM B-2742)t.</title>
        <authorList>
            <person name="Troshina O.Y."/>
            <person name="Tepeeva A.N."/>
            <person name="Arzamasceva V.O."/>
            <person name="Whitman W.B."/>
            <person name="Varghese N."/>
            <person name="Shapiro N."/>
            <person name="Woyke T."/>
            <person name="Kripides N.C."/>
            <person name="Vasilenko O.V."/>
        </authorList>
    </citation>
    <scope>NUCLEOTIDE SEQUENCE [LARGE SCALE GENOMIC DNA]</scope>
    <source>
        <strain evidence="11">GLS2T</strain>
    </source>
</reference>
<dbReference type="Pfam" id="PF01346">
    <property type="entry name" value="FKBP_N"/>
    <property type="match status" value="1"/>
</dbReference>
<dbReference type="InterPro" id="IPR001179">
    <property type="entry name" value="PPIase_FKBP_dom"/>
</dbReference>
<dbReference type="InterPro" id="IPR000774">
    <property type="entry name" value="PPIase_FKBP_N"/>
</dbReference>
<dbReference type="PANTHER" id="PTHR43811">
    <property type="entry name" value="FKBP-TYPE PEPTIDYL-PROLYL CIS-TRANS ISOMERASE FKPA"/>
    <property type="match status" value="1"/>
</dbReference>
<dbReference type="Proteomes" id="UP000829708">
    <property type="component" value="Chromosome"/>
</dbReference>
<dbReference type="PROSITE" id="PS50059">
    <property type="entry name" value="FKBP_PPIASE"/>
    <property type="match status" value="1"/>
</dbReference>
<dbReference type="InterPro" id="IPR036944">
    <property type="entry name" value="PPIase_FKBP_N_sf"/>
</dbReference>
<proteinExistence type="inferred from homology"/>
<protein>
    <recommendedName>
        <fullName evidence="6">Peptidyl-prolyl cis-trans isomerase</fullName>
        <ecNumber evidence="6">5.2.1.8</ecNumber>
    </recommendedName>
</protein>
<evidence type="ECO:0000313" key="11">
    <source>
        <dbReference type="Proteomes" id="UP000829708"/>
    </source>
</evidence>
<comment type="similarity">
    <text evidence="2 6">Belongs to the FKBP-type PPIase family.</text>
</comment>
<gene>
    <name evidence="10" type="ORF">MUG09_12530</name>
</gene>
<evidence type="ECO:0000256" key="4">
    <source>
        <dbReference type="ARBA" id="ARBA00023235"/>
    </source>
</evidence>
<accession>A0ABY4D8V7</accession>
<keyword evidence="7" id="KW-0175">Coiled coil</keyword>
<feature type="chain" id="PRO_5045542885" description="Peptidyl-prolyl cis-trans isomerase" evidence="8">
    <location>
        <begin position="25"/>
        <end position="261"/>
    </location>
</feature>
<dbReference type="Gene3D" id="3.10.50.40">
    <property type="match status" value="1"/>
</dbReference>
<evidence type="ECO:0000256" key="1">
    <source>
        <dbReference type="ARBA" id="ARBA00000971"/>
    </source>
</evidence>
<evidence type="ECO:0000313" key="10">
    <source>
        <dbReference type="EMBL" id="UOM50380.1"/>
    </source>
</evidence>
<keyword evidence="8" id="KW-0732">Signal</keyword>
<dbReference type="Pfam" id="PF00254">
    <property type="entry name" value="FKBP_C"/>
    <property type="match status" value="1"/>
</dbReference>
<dbReference type="PANTHER" id="PTHR43811:SF57">
    <property type="entry name" value="FKBP-TYPE PEPTIDYL-PROLYL CIS-TRANS ISOMERASE FKPA-RELATED"/>
    <property type="match status" value="1"/>
</dbReference>
<evidence type="ECO:0000256" key="8">
    <source>
        <dbReference type="SAM" id="SignalP"/>
    </source>
</evidence>
<dbReference type="RefSeq" id="WP_244771771.1">
    <property type="nucleotide sequence ID" value="NZ_CP094929.1"/>
</dbReference>
<evidence type="ECO:0000256" key="3">
    <source>
        <dbReference type="ARBA" id="ARBA00023110"/>
    </source>
</evidence>
<feature type="signal peptide" evidence="8">
    <location>
        <begin position="1"/>
        <end position="24"/>
    </location>
</feature>
<dbReference type="Gene3D" id="1.10.287.460">
    <property type="entry name" value="Peptidyl-prolyl cis-trans isomerase, FKBP-type, N-terminal domain"/>
    <property type="match status" value="1"/>
</dbReference>
<feature type="domain" description="PPIase FKBP-type" evidence="9">
    <location>
        <begin position="172"/>
        <end position="258"/>
    </location>
</feature>
<name>A0ABY4D8V7_9SPIR</name>
<evidence type="ECO:0000256" key="6">
    <source>
        <dbReference type="RuleBase" id="RU003915"/>
    </source>
</evidence>
<evidence type="ECO:0000256" key="7">
    <source>
        <dbReference type="SAM" id="Coils"/>
    </source>
</evidence>
<dbReference type="SUPFAM" id="SSF54534">
    <property type="entry name" value="FKBP-like"/>
    <property type="match status" value="1"/>
</dbReference>
<dbReference type="PROSITE" id="PS51257">
    <property type="entry name" value="PROKAR_LIPOPROTEIN"/>
    <property type="match status" value="1"/>
</dbReference>
<evidence type="ECO:0000256" key="5">
    <source>
        <dbReference type="PROSITE-ProRule" id="PRU00277"/>
    </source>
</evidence>
<dbReference type="InterPro" id="IPR046357">
    <property type="entry name" value="PPIase_dom_sf"/>
</dbReference>
<sequence length="261" mass="29290">MKNYMAVRLAPYLLMLLLIGCSKEDVPQVAPPSVPAATQKPIIRETDLINDLIKPVDLDDRFSYTYGYMLYATLQQQGFGNLDASYFAKGALDSAKQKGFFSQEEMSQILYEVQTNMLQIAQQELEVLAEKNLKTAEDFLANNATREKVNSTESGLQYEVLAEGQGDMPTEESIVEVDYQIMLSNGRIIDSSYERSQSSTFQLKAIMVPGFIEGVKLMNVGSKYRFWIHPDLAYGKDGTQTIEPNTLLIVEVELKAIKQAL</sequence>
<keyword evidence="11" id="KW-1185">Reference proteome</keyword>
<evidence type="ECO:0000259" key="9">
    <source>
        <dbReference type="PROSITE" id="PS50059"/>
    </source>
</evidence>